<sequence length="310" mass="34292">MLIFAYFFRYFSRLLVMKINLTGHKKYTGDARRLEDAAREASSALPLILSTLNKVSPAEVHKEVENLQSLLKLDIRIMEGIALPVLLARKVLNTAQRYDLMPSVLGYLREVLVPYYKEVLTLPTKDNRTDDVVTVGGPVFSAFLEVCNSQREDQLAAIVSNSIVAVRADQIKQKRFREEVVKFGGRTNHSVRLNGKPRKCLTLPKKAMTSEQWETVTAALLQIGVAAPDLEADADTQQSTETCKAPPALPTAQTDEDMEVTSLANITPAGSPTRPRQADIVSMETMPSPQQSSAGTVLYCKIPNISIRGF</sequence>
<name>A0A8B8DDR0_CRAVI</name>
<organism evidence="1 2">
    <name type="scientific">Crassostrea virginica</name>
    <name type="common">Eastern oyster</name>
    <dbReference type="NCBI Taxonomy" id="6565"/>
    <lineage>
        <taxon>Eukaryota</taxon>
        <taxon>Metazoa</taxon>
        <taxon>Spiralia</taxon>
        <taxon>Lophotrochozoa</taxon>
        <taxon>Mollusca</taxon>
        <taxon>Bivalvia</taxon>
        <taxon>Autobranchia</taxon>
        <taxon>Pteriomorphia</taxon>
        <taxon>Ostreida</taxon>
        <taxon>Ostreoidea</taxon>
        <taxon>Ostreidae</taxon>
        <taxon>Crassostrea</taxon>
    </lineage>
</organism>
<dbReference type="AlphaFoldDB" id="A0A8B8DDR0"/>
<keyword evidence="1" id="KW-1185">Reference proteome</keyword>
<dbReference type="Proteomes" id="UP000694844">
    <property type="component" value="Chromosome 3"/>
</dbReference>
<evidence type="ECO:0000313" key="1">
    <source>
        <dbReference type="Proteomes" id="UP000694844"/>
    </source>
</evidence>
<dbReference type="OrthoDB" id="6162211at2759"/>
<accession>A0A8B8DDR0</accession>
<proteinExistence type="predicted"/>
<gene>
    <name evidence="2" type="primary">LOC111125893</name>
</gene>
<dbReference type="GeneID" id="111125893"/>
<evidence type="ECO:0000313" key="2">
    <source>
        <dbReference type="RefSeq" id="XP_022325825.1"/>
    </source>
</evidence>
<protein>
    <submittedName>
        <fullName evidence="2">Uncharacterized protein LOC111125893</fullName>
    </submittedName>
</protein>
<dbReference type="KEGG" id="cvn:111125893"/>
<dbReference type="RefSeq" id="XP_022325825.1">
    <property type="nucleotide sequence ID" value="XM_022470117.1"/>
</dbReference>
<reference evidence="2" key="1">
    <citation type="submission" date="2025-08" db="UniProtKB">
        <authorList>
            <consortium name="RefSeq"/>
        </authorList>
    </citation>
    <scope>IDENTIFICATION</scope>
    <source>
        <tissue evidence="2">Whole sample</tissue>
    </source>
</reference>